<dbReference type="OrthoDB" id="2150267at2759"/>
<dbReference type="Proteomes" id="UP001153069">
    <property type="component" value="Unassembled WGS sequence"/>
</dbReference>
<comment type="caution">
    <text evidence="12">The sequence shown here is derived from an EMBL/GenBank/DDBJ whole genome shotgun (WGS) entry which is preliminary data.</text>
</comment>
<dbReference type="PROSITE" id="PS50259">
    <property type="entry name" value="G_PROTEIN_RECEP_F3_4"/>
    <property type="match status" value="1"/>
</dbReference>
<dbReference type="Pfam" id="PF00003">
    <property type="entry name" value="7tm_3"/>
    <property type="match status" value="1"/>
</dbReference>
<keyword evidence="3 9" id="KW-1133">Transmembrane helix</keyword>
<evidence type="ECO:0000256" key="9">
    <source>
        <dbReference type="SAM" id="Phobius"/>
    </source>
</evidence>
<evidence type="ECO:0000256" key="7">
    <source>
        <dbReference type="ARBA" id="ARBA00023180"/>
    </source>
</evidence>
<evidence type="ECO:0000256" key="3">
    <source>
        <dbReference type="ARBA" id="ARBA00022989"/>
    </source>
</evidence>
<keyword evidence="8" id="KW-0807">Transducer</keyword>
<dbReference type="PANTHER" id="PTHR10519">
    <property type="entry name" value="GABA-B RECEPTOR"/>
    <property type="match status" value="1"/>
</dbReference>
<feature type="transmembrane region" description="Helical" evidence="9">
    <location>
        <begin position="367"/>
        <end position="389"/>
    </location>
</feature>
<keyword evidence="2 9" id="KW-0812">Transmembrane</keyword>
<feature type="transmembrane region" description="Helical" evidence="9">
    <location>
        <begin position="567"/>
        <end position="590"/>
    </location>
</feature>
<evidence type="ECO:0000256" key="10">
    <source>
        <dbReference type="SAM" id="SignalP"/>
    </source>
</evidence>
<dbReference type="SUPFAM" id="SSF53850">
    <property type="entry name" value="Periplasmic binding protein-like II"/>
    <property type="match status" value="1"/>
</dbReference>
<keyword evidence="13" id="KW-1185">Reference proteome</keyword>
<keyword evidence="7" id="KW-0325">Glycoprotein</keyword>
<feature type="transmembrane region" description="Helical" evidence="9">
    <location>
        <begin position="482"/>
        <end position="500"/>
    </location>
</feature>
<dbReference type="PRINTS" id="PR00248">
    <property type="entry name" value="GPCRMGR"/>
</dbReference>
<dbReference type="PRINTS" id="PR01176">
    <property type="entry name" value="GABABRECEPTR"/>
</dbReference>
<dbReference type="AlphaFoldDB" id="A0A9N8DGG0"/>
<dbReference type="PANTHER" id="PTHR10519:SF20">
    <property type="entry name" value="G-PROTEIN COUPLED RECEPTOR 156-RELATED"/>
    <property type="match status" value="1"/>
</dbReference>
<keyword evidence="6 12" id="KW-0675">Receptor</keyword>
<sequence length="761" mass="85620">MNRLLLLVGLLVAPLTATNSSAVARDNTCIPFDYVHDREAAKPATVTLRAAVLTNTVPLAFYDENITSRNSIAEPFPSYRGFQPALMRHLITIAADFDNITLHWELEQAPPFSYAKQFEYMSVDCNSTSNRKGGFPLEDCNRLDLIVGDYYGYPSRSIKTLLTPPLLTTAAATVQYVHRAANKRQITTLREAVALQEPVCLLDESHFDDQATERFLGLLVERCYTHDECLLWLKEDRCALFVEDKLQLNYLAVKDPDLHVTRQTFDEQYIVWPLNARLDPQIQQLIIRWIYQAKVTGILDELYDEFFSIAFCPLGSSGVNCHLPCSTAHGLADRYGNCVCESTKWTGSDCTVMMEENTNLISTSLKIVSYIMVGINFTVVAICAFWLWINRNTTQVRVCQPIFLSLILIGCLISSSTIFALAAEDEGEQDVPGCMAIPWLYSVGFSITFGSLFAKIRRVYTLFRAAEHIEATAITTTETLSIVNGILLIDVVILTTWTVVDPLQWKRRITSMDKFGDPLSSEGYCHSDHWIVFAGIIAALHLGLMLLATGMCYMSRKIPTKFHEGKYLSIAMISNLQIFVIGLPVLVILGSDPQSSFFVRSAIIWMNDLVVVTVIFGNIMYSHHQESKSSTESTDEFIISKHTQTRAQGRWKPLGSVVCCWSERNAVHKRDHTCAHWVVILLPKQELWEHVKDFLPGSNHAQWNDALRAEVASWLDNPLLKECIQCTSDNMRLQWSMEMGKSSATIEGVVQAQARSAKACN</sequence>
<dbReference type="GO" id="GO:0038039">
    <property type="term" value="C:G protein-coupled receptor heterodimeric complex"/>
    <property type="evidence" value="ECO:0007669"/>
    <property type="project" value="TreeGrafter"/>
</dbReference>
<feature type="signal peptide" evidence="10">
    <location>
        <begin position="1"/>
        <end position="17"/>
    </location>
</feature>
<keyword evidence="4" id="KW-0297">G-protein coupled receptor</keyword>
<accession>A0A9N8DGG0</accession>
<dbReference type="EMBL" id="CAICTM010000132">
    <property type="protein sequence ID" value="CAB9502297.1"/>
    <property type="molecule type" value="Genomic_DNA"/>
</dbReference>
<organism evidence="12 13">
    <name type="scientific">Seminavis robusta</name>
    <dbReference type="NCBI Taxonomy" id="568900"/>
    <lineage>
        <taxon>Eukaryota</taxon>
        <taxon>Sar</taxon>
        <taxon>Stramenopiles</taxon>
        <taxon>Ochrophyta</taxon>
        <taxon>Bacillariophyta</taxon>
        <taxon>Bacillariophyceae</taxon>
        <taxon>Bacillariophycidae</taxon>
        <taxon>Naviculales</taxon>
        <taxon>Naviculaceae</taxon>
        <taxon>Seminavis</taxon>
    </lineage>
</organism>
<feature type="transmembrane region" description="Helical" evidence="9">
    <location>
        <begin position="602"/>
        <end position="621"/>
    </location>
</feature>
<evidence type="ECO:0000259" key="11">
    <source>
        <dbReference type="PROSITE" id="PS50259"/>
    </source>
</evidence>
<dbReference type="InterPro" id="IPR002455">
    <property type="entry name" value="GPCR3_GABA-B"/>
</dbReference>
<protein>
    <submittedName>
        <fullName evidence="12">Acid type B receptor subunit 2</fullName>
    </submittedName>
</protein>
<keyword evidence="10" id="KW-0732">Signal</keyword>
<evidence type="ECO:0000313" key="13">
    <source>
        <dbReference type="Proteomes" id="UP001153069"/>
    </source>
</evidence>
<feature type="transmembrane region" description="Helical" evidence="9">
    <location>
        <begin position="435"/>
        <end position="454"/>
    </location>
</feature>
<dbReference type="CDD" id="cd15047">
    <property type="entry name" value="7tmC_GABA-B-like"/>
    <property type="match status" value="1"/>
</dbReference>
<gene>
    <name evidence="12" type="ORF">SEMRO_133_G062820.1</name>
</gene>
<proteinExistence type="predicted"/>
<dbReference type="Gene3D" id="3.40.190.10">
    <property type="entry name" value="Periplasmic binding protein-like II"/>
    <property type="match status" value="2"/>
</dbReference>
<name>A0A9N8DGG0_9STRA</name>
<feature type="transmembrane region" description="Helical" evidence="9">
    <location>
        <begin position="401"/>
        <end position="423"/>
    </location>
</feature>
<reference evidence="12" key="1">
    <citation type="submission" date="2020-06" db="EMBL/GenBank/DDBJ databases">
        <authorList>
            <consortium name="Plant Systems Biology data submission"/>
        </authorList>
    </citation>
    <scope>NUCLEOTIDE SEQUENCE</scope>
    <source>
        <strain evidence="12">D6</strain>
    </source>
</reference>
<evidence type="ECO:0000256" key="2">
    <source>
        <dbReference type="ARBA" id="ARBA00022692"/>
    </source>
</evidence>
<dbReference type="GO" id="GO:0004965">
    <property type="term" value="F:G protein-coupled GABA receptor activity"/>
    <property type="evidence" value="ECO:0007669"/>
    <property type="project" value="InterPro"/>
</dbReference>
<dbReference type="InterPro" id="IPR000337">
    <property type="entry name" value="GPCR_3"/>
</dbReference>
<evidence type="ECO:0000256" key="5">
    <source>
        <dbReference type="ARBA" id="ARBA00023136"/>
    </source>
</evidence>
<feature type="transmembrane region" description="Helical" evidence="9">
    <location>
        <begin position="530"/>
        <end position="555"/>
    </location>
</feature>
<dbReference type="InterPro" id="IPR017978">
    <property type="entry name" value="GPCR_3_C"/>
</dbReference>
<evidence type="ECO:0000256" key="6">
    <source>
        <dbReference type="ARBA" id="ARBA00023170"/>
    </source>
</evidence>
<evidence type="ECO:0000313" key="12">
    <source>
        <dbReference type="EMBL" id="CAB9502297.1"/>
    </source>
</evidence>
<evidence type="ECO:0000256" key="1">
    <source>
        <dbReference type="ARBA" id="ARBA00004141"/>
    </source>
</evidence>
<feature type="chain" id="PRO_5040230455" evidence="10">
    <location>
        <begin position="18"/>
        <end position="761"/>
    </location>
</feature>
<comment type="subcellular location">
    <subcellularLocation>
        <location evidence="1">Membrane</location>
        <topology evidence="1">Multi-pass membrane protein</topology>
    </subcellularLocation>
</comment>
<evidence type="ECO:0000256" key="8">
    <source>
        <dbReference type="ARBA" id="ARBA00023224"/>
    </source>
</evidence>
<feature type="domain" description="G-protein coupled receptors family 3 profile" evidence="11">
    <location>
        <begin position="434"/>
        <end position="621"/>
    </location>
</feature>
<evidence type="ECO:0000256" key="4">
    <source>
        <dbReference type="ARBA" id="ARBA00023040"/>
    </source>
</evidence>
<keyword evidence="5 9" id="KW-0472">Membrane</keyword>